<evidence type="ECO:0000313" key="5">
    <source>
        <dbReference type="Proteomes" id="UP000008963"/>
    </source>
</evidence>
<keyword evidence="2" id="KW-0648">Protein biosynthesis</keyword>
<evidence type="ECO:0000259" key="3">
    <source>
        <dbReference type="PROSITE" id="PS50296"/>
    </source>
</evidence>
<dbReference type="AlphaFoldDB" id="E1WXP6"/>
<keyword evidence="5" id="KW-1185">Reference proteome</keyword>
<keyword evidence="1" id="KW-0810">Translation regulation</keyword>
<dbReference type="STRING" id="862908.BMS_0966"/>
<proteinExistence type="predicted"/>
<dbReference type="GO" id="GO:0003743">
    <property type="term" value="F:translation initiation factor activity"/>
    <property type="evidence" value="ECO:0007669"/>
    <property type="project" value="InterPro"/>
</dbReference>
<evidence type="ECO:0000256" key="2">
    <source>
        <dbReference type="ARBA" id="ARBA00022917"/>
    </source>
</evidence>
<dbReference type="EMBL" id="FQ312005">
    <property type="protein sequence ID" value="CBW25852.1"/>
    <property type="molecule type" value="Genomic_DNA"/>
</dbReference>
<sequence length="147" mass="17285">METFFLLRYFIAKFDEEPHHSIVKLLSNDLFLRIYMNNDDYELVYVSDGSGKNQLDKNKKKKEKLPEIIPSQTTLKMRIEKKGRGGKAVTVFYEFPHNPPFFKRLMKELKNYCATGGSFKDDTFEIQGDQREKLKPYLEEKGFTVKG</sequence>
<dbReference type="GO" id="GO:0006417">
    <property type="term" value="P:regulation of translation"/>
    <property type="evidence" value="ECO:0007669"/>
    <property type="project" value="UniProtKB-KW"/>
</dbReference>
<dbReference type="Gene3D" id="3.30.780.10">
    <property type="entry name" value="SUI1-like domain"/>
    <property type="match status" value="1"/>
</dbReference>
<name>E1WXP6_HALMS</name>
<dbReference type="Proteomes" id="UP000008963">
    <property type="component" value="Chromosome"/>
</dbReference>
<evidence type="ECO:0000256" key="1">
    <source>
        <dbReference type="ARBA" id="ARBA00022845"/>
    </source>
</evidence>
<dbReference type="eggNOG" id="COG0023">
    <property type="taxonomic scope" value="Bacteria"/>
</dbReference>
<protein>
    <recommendedName>
        <fullName evidence="3">SUI1 domain-containing protein</fullName>
    </recommendedName>
</protein>
<reference evidence="5" key="1">
    <citation type="journal article" date="2013" name="ISME J.">
        <title>A small predatory core genome in the divergent marine Bacteriovorax marinus SJ and the terrestrial Bdellovibrio bacteriovorus.</title>
        <authorList>
            <person name="Crossman L.C."/>
            <person name="Chen H."/>
            <person name="Cerdeno-Tarraga A.M."/>
            <person name="Brooks K."/>
            <person name="Quail M.A."/>
            <person name="Pineiro S.A."/>
            <person name="Hobley L."/>
            <person name="Sockett R.E."/>
            <person name="Bentley S.D."/>
            <person name="Parkhill J."/>
            <person name="Williams H.N."/>
            <person name="Stine O.C."/>
        </authorList>
    </citation>
    <scope>NUCLEOTIDE SEQUENCE [LARGE SCALE GENOMIC DNA]</scope>
    <source>
        <strain evidence="5">ATCC BAA-682 / DSM 15412 / SJ</strain>
    </source>
</reference>
<dbReference type="InterPro" id="IPR036877">
    <property type="entry name" value="SUI1_dom_sf"/>
</dbReference>
<dbReference type="Pfam" id="PF01253">
    <property type="entry name" value="SUI1"/>
    <property type="match status" value="1"/>
</dbReference>
<gene>
    <name evidence="4" type="ordered locus">BMS_0966</name>
</gene>
<evidence type="ECO:0000313" key="4">
    <source>
        <dbReference type="EMBL" id="CBW25852.1"/>
    </source>
</evidence>
<feature type="domain" description="SUI1" evidence="3">
    <location>
        <begin position="82"/>
        <end position="142"/>
    </location>
</feature>
<dbReference type="HOGENOM" id="CLU_082805_4_1_7"/>
<dbReference type="InterPro" id="IPR005872">
    <property type="entry name" value="SUI1_arc_bac"/>
</dbReference>
<dbReference type="InterPro" id="IPR001950">
    <property type="entry name" value="SUI1"/>
</dbReference>
<dbReference type="PROSITE" id="PS50296">
    <property type="entry name" value="SUI1"/>
    <property type="match status" value="1"/>
</dbReference>
<accession>E1WXP6</accession>
<organism evidence="4 5">
    <name type="scientific">Halobacteriovorax marinus (strain ATCC BAA-682 / DSM 15412 / SJ)</name>
    <name type="common">Bacteriovorax marinus</name>
    <dbReference type="NCBI Taxonomy" id="862908"/>
    <lineage>
        <taxon>Bacteria</taxon>
        <taxon>Pseudomonadati</taxon>
        <taxon>Bdellovibrionota</taxon>
        <taxon>Bacteriovoracia</taxon>
        <taxon>Bacteriovoracales</taxon>
        <taxon>Halobacteriovoraceae</taxon>
        <taxon>Halobacteriovorax</taxon>
    </lineage>
</organism>
<dbReference type="PATRIC" id="fig|862908.3.peg.919"/>
<dbReference type="KEGG" id="bmx:BMS_0966"/>
<dbReference type="CDD" id="cd11567">
    <property type="entry name" value="YciH_like"/>
    <property type="match status" value="1"/>
</dbReference>
<dbReference type="SUPFAM" id="SSF55159">
    <property type="entry name" value="eIF1-like"/>
    <property type="match status" value="1"/>
</dbReference>